<dbReference type="Pfam" id="PF13413">
    <property type="entry name" value="HTH_25"/>
    <property type="match status" value="1"/>
</dbReference>
<accession>A0A2V2FSF7</accession>
<evidence type="ECO:0000256" key="1">
    <source>
        <dbReference type="SAM" id="MobiDB-lite"/>
    </source>
</evidence>
<dbReference type="PANTHER" id="PTHR34475:SF1">
    <property type="entry name" value="CYTOSKELETON PROTEIN RODZ"/>
    <property type="match status" value="1"/>
</dbReference>
<dbReference type="Proteomes" id="UP000247612">
    <property type="component" value="Unassembled WGS sequence"/>
</dbReference>
<dbReference type="InterPro" id="IPR001387">
    <property type="entry name" value="Cro/C1-type_HTH"/>
</dbReference>
<dbReference type="InterPro" id="IPR010982">
    <property type="entry name" value="Lambda_DNA-bd_dom_sf"/>
</dbReference>
<dbReference type="PANTHER" id="PTHR34475">
    <property type="match status" value="1"/>
</dbReference>
<evidence type="ECO:0000313" key="3">
    <source>
        <dbReference type="EMBL" id="PXX77467.1"/>
    </source>
</evidence>
<feature type="transmembrane region" description="Helical" evidence="2">
    <location>
        <begin position="123"/>
        <end position="148"/>
    </location>
</feature>
<proteinExistence type="predicted"/>
<name>A0A2V2FSF7_9FIRM</name>
<sequence length="303" mass="34141">MKEIGELLKQKRLEKGYTIDEVSDKTRLSIPHIKAIEAGNVDYFKNDLPYLRYFLRSYCELVDVDFDSIKDQLQDVVEEYTHTFSIKSMEEHKKIEEHVRTHNAEQKKTQKSKKRKSRQHIDFSLISFLTIVIIVIASVIFVAGFFILRNMQTPLQPNPPIVTPTPSDQVPDPVPVEPEPDPEPEATLNVSAKDATTYVISGYGDAEELTLTVEFVPRAWFQATKDGVVLSDPTAKIYESGETLQLKLNPSVDKVLDLRIGYFAGMKFKVNDVEVKLDDSIANTPGSLTISFEIGGKSSESAE</sequence>
<dbReference type="SUPFAM" id="SSF47413">
    <property type="entry name" value="lambda repressor-like DNA-binding domains"/>
    <property type="match status" value="1"/>
</dbReference>
<keyword evidence="2" id="KW-1133">Transmembrane helix</keyword>
<evidence type="ECO:0000256" key="2">
    <source>
        <dbReference type="SAM" id="Phobius"/>
    </source>
</evidence>
<dbReference type="GO" id="GO:0003677">
    <property type="term" value="F:DNA binding"/>
    <property type="evidence" value="ECO:0007669"/>
    <property type="project" value="InterPro"/>
</dbReference>
<dbReference type="GeneID" id="94439532"/>
<organism evidence="3 4">
    <name type="scientific">Dielma fastidiosa</name>
    <dbReference type="NCBI Taxonomy" id="1034346"/>
    <lineage>
        <taxon>Bacteria</taxon>
        <taxon>Bacillati</taxon>
        <taxon>Bacillota</taxon>
        <taxon>Erysipelotrichia</taxon>
        <taxon>Erysipelotrichales</taxon>
        <taxon>Erysipelotrichaceae</taxon>
        <taxon>Dielma</taxon>
    </lineage>
</organism>
<dbReference type="Gene3D" id="1.10.260.40">
    <property type="entry name" value="lambda repressor-like DNA-binding domains"/>
    <property type="match status" value="1"/>
</dbReference>
<dbReference type="RefSeq" id="WP_022937602.1">
    <property type="nucleotide sequence ID" value="NZ_CABKRQ010000003.1"/>
</dbReference>
<dbReference type="OrthoDB" id="9797543at2"/>
<dbReference type="STRING" id="1034346.GCA_000313565_01287"/>
<gene>
    <name evidence="3" type="ORF">DES51_1106</name>
</gene>
<evidence type="ECO:0000313" key="4">
    <source>
        <dbReference type="Proteomes" id="UP000247612"/>
    </source>
</evidence>
<keyword evidence="2" id="KW-0472">Membrane</keyword>
<dbReference type="InterPro" id="IPR050400">
    <property type="entry name" value="Bact_Cytoskel_RodZ"/>
</dbReference>
<dbReference type="CDD" id="cd00093">
    <property type="entry name" value="HTH_XRE"/>
    <property type="match status" value="1"/>
</dbReference>
<dbReference type="EMBL" id="QJKH01000010">
    <property type="protein sequence ID" value="PXX77467.1"/>
    <property type="molecule type" value="Genomic_DNA"/>
</dbReference>
<keyword evidence="2" id="KW-0812">Transmembrane</keyword>
<comment type="caution">
    <text evidence="3">The sequence shown here is derived from an EMBL/GenBank/DDBJ whole genome shotgun (WGS) entry which is preliminary data.</text>
</comment>
<feature type="region of interest" description="Disordered" evidence="1">
    <location>
        <begin position="158"/>
        <end position="185"/>
    </location>
</feature>
<protein>
    <submittedName>
        <fullName evidence="3">Cytoskeletal protein RodZ</fullName>
    </submittedName>
</protein>
<dbReference type="AlphaFoldDB" id="A0A2V2FSF7"/>
<keyword evidence="4" id="KW-1185">Reference proteome</keyword>
<reference evidence="3 4" key="1">
    <citation type="submission" date="2018-05" db="EMBL/GenBank/DDBJ databases">
        <title>Genomic Encyclopedia of Type Strains, Phase IV (KMG-IV): sequencing the most valuable type-strain genomes for metagenomic binning, comparative biology and taxonomic classification.</title>
        <authorList>
            <person name="Goeker M."/>
        </authorList>
    </citation>
    <scope>NUCLEOTIDE SEQUENCE [LARGE SCALE GENOMIC DNA]</scope>
    <source>
        <strain evidence="3 4">JC118</strain>
    </source>
</reference>